<feature type="transmembrane region" description="Helical" evidence="7">
    <location>
        <begin position="35"/>
        <end position="55"/>
    </location>
</feature>
<protein>
    <submittedName>
        <fullName evidence="9">FUSC family protein</fullName>
    </submittedName>
</protein>
<evidence type="ECO:0000256" key="4">
    <source>
        <dbReference type="ARBA" id="ARBA00022989"/>
    </source>
</evidence>
<evidence type="ECO:0000256" key="3">
    <source>
        <dbReference type="ARBA" id="ARBA00022692"/>
    </source>
</evidence>
<feature type="transmembrane region" description="Helical" evidence="7">
    <location>
        <begin position="414"/>
        <end position="439"/>
    </location>
</feature>
<evidence type="ECO:0000256" key="2">
    <source>
        <dbReference type="ARBA" id="ARBA00022475"/>
    </source>
</evidence>
<sequence length="590" mass="61586">MSHRASSPSAAGFRTTLRMLSLRGVFRMRPVADTWYQSALCALIAIGGPEVVLLATGQVQLAFYTSAGGLCALYGHGLPYAARGRTLAWVVLGMFAGTAIALTASALIASVAVRVLVIAVLAGLYKLVCDASRMGPPGNIIFTFVVSSAAFIPQRAGQLPGHLALILLGGVLAWCVCMAPALVRPHGPQRLAVARALESTARLLRVPLGDAAVPRARHDAAVAVQAGWAALARVPETARTTAQLTALAGLLARAETLAATTRPAGSEYLLYPSDAESGTAAADFATAADRTRIDAEAGADSLDRYARALRRGHEVPRIHCAAAEESEIRGIGLGRTGGVRGTALRRVGRAFLPGAPGLPLATRVTLGAAAAGWMSLALGVNRPYWAVMTAAVLIVANTAQSWQRTVQRVLGNLVGVALFTAVAPWAHSAVALVVMALVCQVIVEATISRNYWVASVFITPMALAMVEFATPRPASELGLDRWLDTCVGAVIAVLICFAIPNRRVTDRVAAALGELDVAIGRAGRAVDSGTAAPADRARLAAALIEVRTCADTAAGEWWSAPLPDERIVAAERTGHQLLDRLPVRTFAAVS</sequence>
<reference evidence="9 10" key="1">
    <citation type="submission" date="2024-10" db="EMBL/GenBank/DDBJ databases">
        <title>The Natural Products Discovery Center: Release of the First 8490 Sequenced Strains for Exploring Actinobacteria Biosynthetic Diversity.</title>
        <authorList>
            <person name="Kalkreuter E."/>
            <person name="Kautsar S.A."/>
            <person name="Yang D."/>
            <person name="Bader C.D."/>
            <person name="Teijaro C.N."/>
            <person name="Fluegel L."/>
            <person name="Davis C.M."/>
            <person name="Simpson J.R."/>
            <person name="Lauterbach L."/>
            <person name="Steele A.D."/>
            <person name="Gui C."/>
            <person name="Meng S."/>
            <person name="Li G."/>
            <person name="Viehrig K."/>
            <person name="Ye F."/>
            <person name="Su P."/>
            <person name="Kiefer A.F."/>
            <person name="Nichols A."/>
            <person name="Cepeda A.J."/>
            <person name="Yan W."/>
            <person name="Fan B."/>
            <person name="Jiang Y."/>
            <person name="Adhikari A."/>
            <person name="Zheng C.-J."/>
            <person name="Schuster L."/>
            <person name="Cowan T.M."/>
            <person name="Smanski M.J."/>
            <person name="Chevrette M.G."/>
            <person name="De Carvalho L.P.S."/>
            <person name="Shen B."/>
        </authorList>
    </citation>
    <scope>NUCLEOTIDE SEQUENCE [LARGE SCALE GENOMIC DNA]</scope>
    <source>
        <strain evidence="9 10">NPDC004550</strain>
    </source>
</reference>
<organism evidence="9 10">
    <name type="scientific">Nocardia africana</name>
    <dbReference type="NCBI Taxonomy" id="134964"/>
    <lineage>
        <taxon>Bacteria</taxon>
        <taxon>Bacillati</taxon>
        <taxon>Actinomycetota</taxon>
        <taxon>Actinomycetes</taxon>
        <taxon>Mycobacteriales</taxon>
        <taxon>Nocardiaceae</taxon>
        <taxon>Nocardia</taxon>
    </lineage>
</organism>
<keyword evidence="3 7" id="KW-0812">Transmembrane</keyword>
<feature type="transmembrane region" description="Helical" evidence="7">
    <location>
        <begin position="482"/>
        <end position="499"/>
    </location>
</feature>
<keyword evidence="5 7" id="KW-0472">Membrane</keyword>
<dbReference type="EMBL" id="JBIALX010000003">
    <property type="protein sequence ID" value="MFF0453535.1"/>
    <property type="molecule type" value="Genomic_DNA"/>
</dbReference>
<gene>
    <name evidence="9" type="ORF">ACFYTH_09215</name>
</gene>
<keyword evidence="2" id="KW-1003">Cell membrane</keyword>
<accession>A0ABW6NEE7</accession>
<feature type="transmembrane region" description="Helical" evidence="7">
    <location>
        <begin position="61"/>
        <end position="80"/>
    </location>
</feature>
<evidence type="ECO:0000256" key="1">
    <source>
        <dbReference type="ARBA" id="ARBA00004651"/>
    </source>
</evidence>
<feature type="transmembrane region" description="Helical" evidence="7">
    <location>
        <begin position="451"/>
        <end position="470"/>
    </location>
</feature>
<evidence type="ECO:0000256" key="7">
    <source>
        <dbReference type="SAM" id="Phobius"/>
    </source>
</evidence>
<comment type="subcellular location">
    <subcellularLocation>
        <location evidence="1">Cell membrane</location>
        <topology evidence="1">Multi-pass membrane protein</topology>
    </subcellularLocation>
</comment>
<evidence type="ECO:0000313" key="9">
    <source>
        <dbReference type="EMBL" id="MFF0453535.1"/>
    </source>
</evidence>
<dbReference type="PANTHER" id="PTHR30509:SF9">
    <property type="entry name" value="MULTIDRUG RESISTANCE PROTEIN MDTO"/>
    <property type="match status" value="1"/>
</dbReference>
<dbReference type="Pfam" id="PF13515">
    <property type="entry name" value="FUSC_2"/>
    <property type="match status" value="1"/>
</dbReference>
<comment type="caution">
    <text evidence="9">The sequence shown here is derived from an EMBL/GenBank/DDBJ whole genome shotgun (WGS) entry which is preliminary data.</text>
</comment>
<feature type="transmembrane region" description="Helical" evidence="7">
    <location>
        <begin position="384"/>
        <end position="402"/>
    </location>
</feature>
<feature type="transmembrane region" description="Helical" evidence="7">
    <location>
        <begin position="163"/>
        <end position="183"/>
    </location>
</feature>
<dbReference type="Proteomes" id="UP001601521">
    <property type="component" value="Unassembled WGS sequence"/>
</dbReference>
<comment type="similarity">
    <text evidence="6">Belongs to the YccS/YhfK family.</text>
</comment>
<evidence type="ECO:0000256" key="6">
    <source>
        <dbReference type="ARBA" id="ARBA00043993"/>
    </source>
</evidence>
<keyword evidence="4 7" id="KW-1133">Transmembrane helix</keyword>
<evidence type="ECO:0000259" key="8">
    <source>
        <dbReference type="Pfam" id="PF13515"/>
    </source>
</evidence>
<dbReference type="PANTHER" id="PTHR30509">
    <property type="entry name" value="P-HYDROXYBENZOIC ACID EFFLUX PUMP SUBUNIT-RELATED"/>
    <property type="match status" value="1"/>
</dbReference>
<proteinExistence type="inferred from homology"/>
<feature type="transmembrane region" description="Helical" evidence="7">
    <location>
        <begin position="87"/>
        <end position="105"/>
    </location>
</feature>
<evidence type="ECO:0000256" key="5">
    <source>
        <dbReference type="ARBA" id="ARBA00023136"/>
    </source>
</evidence>
<feature type="domain" description="Integral membrane bound transporter" evidence="8">
    <location>
        <begin position="371"/>
        <end position="495"/>
    </location>
</feature>
<dbReference type="RefSeq" id="WP_387250374.1">
    <property type="nucleotide sequence ID" value="NZ_JBIALX010000003.1"/>
</dbReference>
<name>A0ABW6NEE7_9NOCA</name>
<evidence type="ECO:0000313" key="10">
    <source>
        <dbReference type="Proteomes" id="UP001601521"/>
    </source>
</evidence>
<keyword evidence="10" id="KW-1185">Reference proteome</keyword>
<dbReference type="InterPro" id="IPR049453">
    <property type="entry name" value="Memb_transporter_dom"/>
</dbReference>